<organism evidence="6 7">
    <name type="scientific">Grifola frondosa</name>
    <name type="common">Maitake</name>
    <name type="synonym">Polyporus frondosus</name>
    <dbReference type="NCBI Taxonomy" id="5627"/>
    <lineage>
        <taxon>Eukaryota</taxon>
        <taxon>Fungi</taxon>
        <taxon>Dikarya</taxon>
        <taxon>Basidiomycota</taxon>
        <taxon>Agaricomycotina</taxon>
        <taxon>Agaricomycetes</taxon>
        <taxon>Polyporales</taxon>
        <taxon>Grifolaceae</taxon>
        <taxon>Grifola</taxon>
    </lineage>
</organism>
<dbReference type="OrthoDB" id="3358017at2759"/>
<dbReference type="Pfam" id="PF04479">
    <property type="entry name" value="RTA1"/>
    <property type="match status" value="1"/>
</dbReference>
<sequence length="314" mass="35632">MSVAVRRKTADSRDRLMKAEEPMLYLRPIHSTMVRRGLFYFIYLLFLCSSASAANVVLQSDPKDDPQNPMKYIPSNVLTAIAICLILLTAVIQTLFYRKLGGRCMLSMVIANSKTFLLCYRLAHSSRPTRHHTPRRITLFFVLSDVTTFLMQAAGGGLSIIHSASVLNIGKNLFLAGLSLQLASFVIFFCISLLFFFRVKRLEPQIWHQDTMKPFMYDWRALAAALTLGSICIAIRCVYRTIELSQGYSGRLATSEAFFYALDTLPLFISVAVYIPFWPARMLPGVDARIKDYVLAESDPNTIELQPNARHRRR</sequence>
<reference evidence="6 7" key="1">
    <citation type="submission" date="2016-03" db="EMBL/GenBank/DDBJ databases">
        <title>Whole genome sequencing of Grifola frondosa 9006-11.</title>
        <authorList>
            <person name="Min B."/>
            <person name="Park H."/>
            <person name="Kim J.-G."/>
            <person name="Cho H."/>
            <person name="Oh Y.-L."/>
            <person name="Kong W.-S."/>
            <person name="Choi I.-G."/>
        </authorList>
    </citation>
    <scope>NUCLEOTIDE SEQUENCE [LARGE SCALE GENOMIC DNA]</scope>
    <source>
        <strain evidence="6 7">9006-11</strain>
    </source>
</reference>
<evidence type="ECO:0000313" key="6">
    <source>
        <dbReference type="EMBL" id="OBZ80074.1"/>
    </source>
</evidence>
<evidence type="ECO:0000313" key="7">
    <source>
        <dbReference type="Proteomes" id="UP000092993"/>
    </source>
</evidence>
<comment type="subcellular location">
    <subcellularLocation>
        <location evidence="1">Membrane</location>
        <topology evidence="1">Multi-pass membrane protein</topology>
    </subcellularLocation>
</comment>
<evidence type="ECO:0000256" key="4">
    <source>
        <dbReference type="ARBA" id="ARBA00023136"/>
    </source>
</evidence>
<evidence type="ECO:0000256" key="5">
    <source>
        <dbReference type="SAM" id="Phobius"/>
    </source>
</evidence>
<name>A0A1C7MY73_GRIFR</name>
<dbReference type="AlphaFoldDB" id="A0A1C7MY73"/>
<keyword evidence="7" id="KW-1185">Reference proteome</keyword>
<keyword evidence="4 5" id="KW-0472">Membrane</keyword>
<dbReference type="OMA" id="YLQSHEW"/>
<keyword evidence="3 5" id="KW-1133">Transmembrane helix</keyword>
<feature type="transmembrane region" description="Helical" evidence="5">
    <location>
        <begin position="77"/>
        <end position="97"/>
    </location>
</feature>
<dbReference type="STRING" id="5627.A0A1C7MY73"/>
<comment type="caution">
    <text evidence="6">The sequence shown here is derived from an EMBL/GenBank/DDBJ whole genome shotgun (WGS) entry which is preliminary data.</text>
</comment>
<dbReference type="EMBL" id="LUGG01000001">
    <property type="protein sequence ID" value="OBZ80074.1"/>
    <property type="molecule type" value="Genomic_DNA"/>
</dbReference>
<keyword evidence="2 5" id="KW-0812">Transmembrane</keyword>
<feature type="transmembrane region" description="Helical" evidence="5">
    <location>
        <begin position="217"/>
        <end position="242"/>
    </location>
</feature>
<evidence type="ECO:0000256" key="1">
    <source>
        <dbReference type="ARBA" id="ARBA00004141"/>
    </source>
</evidence>
<dbReference type="PANTHER" id="PTHR31465">
    <property type="entry name" value="PROTEIN RTA1-RELATED"/>
    <property type="match status" value="1"/>
</dbReference>
<evidence type="ECO:0000256" key="3">
    <source>
        <dbReference type="ARBA" id="ARBA00022989"/>
    </source>
</evidence>
<dbReference type="InterPro" id="IPR007568">
    <property type="entry name" value="RTA1"/>
</dbReference>
<dbReference type="Proteomes" id="UP000092993">
    <property type="component" value="Unassembled WGS sequence"/>
</dbReference>
<proteinExistence type="predicted"/>
<accession>A0A1C7MY73</accession>
<dbReference type="PANTHER" id="PTHR31465:SF1">
    <property type="entry name" value="PROTEIN RTA1-RELATED"/>
    <property type="match status" value="1"/>
</dbReference>
<evidence type="ECO:0000256" key="2">
    <source>
        <dbReference type="ARBA" id="ARBA00022692"/>
    </source>
</evidence>
<feature type="transmembrane region" description="Helical" evidence="5">
    <location>
        <begin position="257"/>
        <end position="277"/>
    </location>
</feature>
<dbReference type="GO" id="GO:0016020">
    <property type="term" value="C:membrane"/>
    <property type="evidence" value="ECO:0007669"/>
    <property type="project" value="UniProtKB-SubCell"/>
</dbReference>
<feature type="transmembrane region" description="Helical" evidence="5">
    <location>
        <begin position="173"/>
        <end position="197"/>
    </location>
</feature>
<gene>
    <name evidence="6" type="primary">RTA1_0</name>
    <name evidence="6" type="ORF">A0H81_00395</name>
</gene>
<feature type="transmembrane region" description="Helical" evidence="5">
    <location>
        <begin position="137"/>
        <end position="161"/>
    </location>
</feature>
<protein>
    <submittedName>
        <fullName evidence="6">Protein RTA1</fullName>
    </submittedName>
</protein>